<reference evidence="1" key="1">
    <citation type="submission" date="2021-01" db="EMBL/GenBank/DDBJ databases">
        <title>Whole genome shotgun sequence of Rhizocola hellebori NBRC 109834.</title>
        <authorList>
            <person name="Komaki H."/>
            <person name="Tamura T."/>
        </authorList>
    </citation>
    <scope>NUCLEOTIDE SEQUENCE</scope>
    <source>
        <strain evidence="1">NBRC 109834</strain>
    </source>
</reference>
<proteinExistence type="predicted"/>
<organism evidence="1 2">
    <name type="scientific">Rhizocola hellebori</name>
    <dbReference type="NCBI Taxonomy" id="1392758"/>
    <lineage>
        <taxon>Bacteria</taxon>
        <taxon>Bacillati</taxon>
        <taxon>Actinomycetota</taxon>
        <taxon>Actinomycetes</taxon>
        <taxon>Micromonosporales</taxon>
        <taxon>Micromonosporaceae</taxon>
        <taxon>Rhizocola</taxon>
    </lineage>
</organism>
<accession>A0A8J3VJE8</accession>
<dbReference type="AlphaFoldDB" id="A0A8J3VJE8"/>
<dbReference type="Gene3D" id="3.90.20.10">
    <property type="match status" value="1"/>
</dbReference>
<comment type="caution">
    <text evidence="1">The sequence shown here is derived from an EMBL/GenBank/DDBJ whole genome shotgun (WGS) entry which is preliminary data.</text>
</comment>
<protein>
    <submittedName>
        <fullName evidence="1">Uncharacterized protein</fullName>
    </submittedName>
</protein>
<gene>
    <name evidence="1" type="ORF">Rhe02_74210</name>
</gene>
<dbReference type="Proteomes" id="UP000612899">
    <property type="component" value="Unassembled WGS sequence"/>
</dbReference>
<name>A0A8J3VJE8_9ACTN</name>
<evidence type="ECO:0000313" key="2">
    <source>
        <dbReference type="Proteomes" id="UP000612899"/>
    </source>
</evidence>
<dbReference type="EMBL" id="BONY01000066">
    <property type="protein sequence ID" value="GIH09354.1"/>
    <property type="molecule type" value="Genomic_DNA"/>
</dbReference>
<sequence length="145" mass="16794">MTLRPYGTHQFPQERVVRLERMALERIDEEMDKVTDHGVGLVAVAKAVKSLNLTLAHHTAWAEERFEAIDHRFEAVDQRFAAIDRRFEAVDRRFDSMDAKLEIMDRKMDTGFGLIINEINRLSARVEQVVAFAIPDELKVDEINE</sequence>
<evidence type="ECO:0000313" key="1">
    <source>
        <dbReference type="EMBL" id="GIH09354.1"/>
    </source>
</evidence>
<keyword evidence="2" id="KW-1185">Reference proteome</keyword>